<dbReference type="GO" id="GO:0004479">
    <property type="term" value="F:methionyl-tRNA formyltransferase activity"/>
    <property type="evidence" value="ECO:0007669"/>
    <property type="project" value="UniProtKB-EC"/>
</dbReference>
<dbReference type="CDD" id="cd08646">
    <property type="entry name" value="FMT_core_Met-tRNA-FMT_N"/>
    <property type="match status" value="1"/>
</dbReference>
<dbReference type="PANTHER" id="PTHR11138:SF5">
    <property type="entry name" value="METHIONYL-TRNA FORMYLTRANSFERASE, MITOCHONDRIAL"/>
    <property type="match status" value="1"/>
</dbReference>
<dbReference type="EMBL" id="PCSX01000012">
    <property type="protein sequence ID" value="PIP58364.1"/>
    <property type="molecule type" value="Genomic_DNA"/>
</dbReference>
<evidence type="ECO:0000256" key="1">
    <source>
        <dbReference type="ARBA" id="ARBA00012261"/>
    </source>
</evidence>
<reference evidence="3 4" key="1">
    <citation type="submission" date="2017-09" db="EMBL/GenBank/DDBJ databases">
        <title>Depth-based differentiation of microbial function through sediment-hosted aquifers and enrichment of novel symbionts in the deep terrestrial subsurface.</title>
        <authorList>
            <person name="Probst A.J."/>
            <person name="Ladd B."/>
            <person name="Jarett J.K."/>
            <person name="Geller-Mcgrath D.E."/>
            <person name="Sieber C.M."/>
            <person name="Emerson J.B."/>
            <person name="Anantharaman K."/>
            <person name="Thomas B.C."/>
            <person name="Malmstrom R."/>
            <person name="Stieglmeier M."/>
            <person name="Klingl A."/>
            <person name="Woyke T."/>
            <person name="Ryan C.M."/>
            <person name="Banfield J.F."/>
        </authorList>
    </citation>
    <scope>NUCLEOTIDE SEQUENCE [LARGE SCALE GENOMIC DNA]</scope>
    <source>
        <strain evidence="3">CG22_combo_CG10-13_8_21_14_all_37_9</strain>
    </source>
</reference>
<dbReference type="EC" id="2.1.2.9" evidence="1"/>
<feature type="domain" description="Formyl transferase N-terminal" evidence="2">
    <location>
        <begin position="1"/>
        <end position="172"/>
    </location>
</feature>
<proteinExistence type="predicted"/>
<dbReference type="AlphaFoldDB" id="A0A2H0BL85"/>
<dbReference type="PANTHER" id="PTHR11138">
    <property type="entry name" value="METHIONYL-TRNA FORMYLTRANSFERASE"/>
    <property type="match status" value="1"/>
</dbReference>
<evidence type="ECO:0000313" key="3">
    <source>
        <dbReference type="EMBL" id="PIP58364.1"/>
    </source>
</evidence>
<dbReference type="Gene3D" id="3.40.50.12230">
    <property type="match status" value="1"/>
</dbReference>
<dbReference type="InterPro" id="IPR041711">
    <property type="entry name" value="Met-tRNA-FMT_N"/>
</dbReference>
<dbReference type="GO" id="GO:0005829">
    <property type="term" value="C:cytosol"/>
    <property type="evidence" value="ECO:0007669"/>
    <property type="project" value="TreeGrafter"/>
</dbReference>
<keyword evidence="3" id="KW-0808">Transferase</keyword>
<dbReference type="Pfam" id="PF00551">
    <property type="entry name" value="Formyl_trans_N"/>
    <property type="match status" value="1"/>
</dbReference>
<gene>
    <name evidence="3" type="ORF">COX02_00715</name>
</gene>
<dbReference type="InterPro" id="IPR036477">
    <property type="entry name" value="Formyl_transf_N_sf"/>
</dbReference>
<sequence length="278" mass="31217">MKWAFFGTDEFSVLVLVELAKTGLKPDLIISTPDQVQGRHLTLSPPPIKIWAQKNKIPLLQPESLKKDFIFSSGSWDLFLVASYGKIIPESILEIPTHQVLNIHPSLLPLYRGPSPLQSALLNGETETGVTIMLVDPEMDHGPILAQEKIDLTEGTNYLVLEKHLAILGAQLFAKIIPTWLTGQIKAGVQNHALATYTRKFLKADGEINLADSGLTNYHKYQALHPRPGVFTYLNHKKQPLRIIIKQAHLEADQFIIDRVIPEGRKEITWTEFQNGLK</sequence>
<evidence type="ECO:0000259" key="2">
    <source>
        <dbReference type="Pfam" id="PF00551"/>
    </source>
</evidence>
<protein>
    <recommendedName>
        <fullName evidence="1">methionyl-tRNA formyltransferase</fullName>
        <ecNumber evidence="1">2.1.2.9</ecNumber>
    </recommendedName>
</protein>
<dbReference type="InterPro" id="IPR002376">
    <property type="entry name" value="Formyl_transf_N"/>
</dbReference>
<dbReference type="SUPFAM" id="SSF53328">
    <property type="entry name" value="Formyltransferase"/>
    <property type="match status" value="1"/>
</dbReference>
<organism evidence="3 4">
    <name type="scientific">Candidatus Vogelbacteria bacterium CG22_combo_CG10-13_8_21_14_all_37_9</name>
    <dbReference type="NCBI Taxonomy" id="1975046"/>
    <lineage>
        <taxon>Bacteria</taxon>
        <taxon>Candidatus Vogeliibacteriota</taxon>
    </lineage>
</organism>
<evidence type="ECO:0000313" key="4">
    <source>
        <dbReference type="Proteomes" id="UP000229334"/>
    </source>
</evidence>
<dbReference type="Proteomes" id="UP000229334">
    <property type="component" value="Unassembled WGS sequence"/>
</dbReference>
<comment type="caution">
    <text evidence="3">The sequence shown here is derived from an EMBL/GenBank/DDBJ whole genome shotgun (WGS) entry which is preliminary data.</text>
</comment>
<name>A0A2H0BL85_9BACT</name>
<accession>A0A2H0BL85</accession>